<name>A0A553WB30_9SPHN</name>
<feature type="transmembrane region" description="Helical" evidence="1">
    <location>
        <begin position="148"/>
        <end position="168"/>
    </location>
</feature>
<feature type="transmembrane region" description="Helical" evidence="1">
    <location>
        <begin position="118"/>
        <end position="136"/>
    </location>
</feature>
<keyword evidence="1" id="KW-1133">Transmembrane helix</keyword>
<dbReference type="GO" id="GO:0016787">
    <property type="term" value="F:hydrolase activity"/>
    <property type="evidence" value="ECO:0007669"/>
    <property type="project" value="UniProtKB-KW"/>
</dbReference>
<evidence type="ECO:0000259" key="2">
    <source>
        <dbReference type="Pfam" id="PF00884"/>
    </source>
</evidence>
<keyword evidence="4" id="KW-1185">Reference proteome</keyword>
<dbReference type="OrthoDB" id="5363296at2"/>
<dbReference type="EMBL" id="VKKU01000002">
    <property type="protein sequence ID" value="TSB01897.1"/>
    <property type="molecule type" value="Genomic_DNA"/>
</dbReference>
<evidence type="ECO:0000256" key="1">
    <source>
        <dbReference type="SAM" id="Phobius"/>
    </source>
</evidence>
<comment type="caution">
    <text evidence="3">The sequence shown here is derived from an EMBL/GenBank/DDBJ whole genome shotgun (WGS) entry which is preliminary data.</text>
</comment>
<dbReference type="SUPFAM" id="SSF53649">
    <property type="entry name" value="Alkaline phosphatase-like"/>
    <property type="match status" value="1"/>
</dbReference>
<keyword evidence="1" id="KW-0472">Membrane</keyword>
<evidence type="ECO:0000313" key="3">
    <source>
        <dbReference type="EMBL" id="TSB01897.1"/>
    </source>
</evidence>
<evidence type="ECO:0000313" key="4">
    <source>
        <dbReference type="Proteomes" id="UP000320160"/>
    </source>
</evidence>
<feature type="transmembrane region" description="Helical" evidence="1">
    <location>
        <begin position="77"/>
        <end position="98"/>
    </location>
</feature>
<dbReference type="Gene3D" id="3.40.720.10">
    <property type="entry name" value="Alkaline Phosphatase, subunit A"/>
    <property type="match status" value="1"/>
</dbReference>
<sequence length="465" mass="51658">MGGIPVTTLTAQAARPALLQVDDEVRKFGNWILIWVVLANIGFAAMWFSGAPPRHMEIVYAGLIGLVVKRMPFAIRYLAFVGILTFSTLKFVGGLFNLDMSSLFYSLQFFAEIKPSNSFDYIAGAAVIIGVMIAAYKLLRRDSDFARPMLIIAAAAAFVSLAAVDLWMGKDMRGHYFRAAPEGALFGSATGDSGFAARADGKRHLVLIVVEAMGLPKDNPEMAKLLFAPLVDNSAVQARYEFKRGTAPYYNSTTAGEIRELCGRWGDYYDLLDRKDTGCLPSVLAKKGYDTLAMHSFTGSFFKREQWYPNIGFAKREFGKDMMKAGAEKCGGVFPGACDRQIPQQIAAKLKAAQKPTFLYWLTLNSHLPVPSGLNLNVDNCERVSAFLKAEYPQICRQFAIYHDIQTALADEITASDFPDADILLVGDHMPPYFDRHHRTQFDPGHVPWLYLRRKDEADKNAAPR</sequence>
<proteinExistence type="predicted"/>
<gene>
    <name evidence="3" type="ORF">FOM92_12090</name>
</gene>
<dbReference type="GO" id="GO:0016740">
    <property type="term" value="F:transferase activity"/>
    <property type="evidence" value="ECO:0007669"/>
    <property type="project" value="UniProtKB-KW"/>
</dbReference>
<keyword evidence="1" id="KW-0812">Transmembrane</keyword>
<dbReference type="InterPro" id="IPR000917">
    <property type="entry name" value="Sulfatase_N"/>
</dbReference>
<organism evidence="3 4">
    <name type="scientific">Sphingorhabdus contaminans</name>
    <dbReference type="NCBI Taxonomy" id="1343899"/>
    <lineage>
        <taxon>Bacteria</taxon>
        <taxon>Pseudomonadati</taxon>
        <taxon>Pseudomonadota</taxon>
        <taxon>Alphaproteobacteria</taxon>
        <taxon>Sphingomonadales</taxon>
        <taxon>Sphingomonadaceae</taxon>
        <taxon>Sphingorhabdus</taxon>
    </lineage>
</organism>
<dbReference type="AlphaFoldDB" id="A0A553WB30"/>
<keyword evidence="3" id="KW-0378">Hydrolase</keyword>
<feature type="domain" description="Sulfatase N-terminal" evidence="2">
    <location>
        <begin position="274"/>
        <end position="371"/>
    </location>
</feature>
<feature type="transmembrane region" description="Helical" evidence="1">
    <location>
        <begin position="28"/>
        <end position="48"/>
    </location>
</feature>
<protein>
    <submittedName>
        <fullName evidence="3">Sulfatase-like hydrolase/transferase</fullName>
    </submittedName>
</protein>
<keyword evidence="3" id="KW-0808">Transferase</keyword>
<dbReference type="InterPro" id="IPR017850">
    <property type="entry name" value="Alkaline_phosphatase_core_sf"/>
</dbReference>
<dbReference type="Pfam" id="PF00884">
    <property type="entry name" value="Sulfatase"/>
    <property type="match status" value="1"/>
</dbReference>
<dbReference type="Proteomes" id="UP000320160">
    <property type="component" value="Unassembled WGS sequence"/>
</dbReference>
<reference evidence="3 4" key="1">
    <citation type="submission" date="2019-07" db="EMBL/GenBank/DDBJ databases">
        <authorList>
            <person name="Park M."/>
        </authorList>
    </citation>
    <scope>NUCLEOTIDE SEQUENCE [LARGE SCALE GENOMIC DNA]</scope>
    <source>
        <strain evidence="3 4">KCTC32445</strain>
    </source>
</reference>
<accession>A0A553WB30</accession>